<sequence>MYRFGLASRLAHWNHALTFLALLFTGMGLVIRGAAGLVGPETLRLFGTVHRIAAIPFTVATIPILLLGARRATARWLREVFRFDRDDLRFFPAFVREFFGLTAESPPQGRFNAGEKVNSILQIIGWPTMVITGWMMVYKTSFPPALMQWVIAIHSGMAMLLGCAVLGHIYLALLMPGFREGLSGMLSG</sequence>
<comment type="caution">
    <text evidence="8">The sequence shown here is derived from an EMBL/GenBank/DDBJ whole genome shotgun (WGS) entry which is preliminary data.</text>
</comment>
<name>A0A1Y2T3D1_SYMTR</name>
<organism evidence="8 9">
    <name type="scientific">Symbiobacterium thermophilum</name>
    <dbReference type="NCBI Taxonomy" id="2734"/>
    <lineage>
        <taxon>Bacteria</taxon>
        <taxon>Bacillati</taxon>
        <taxon>Bacillota</taxon>
        <taxon>Clostridia</taxon>
        <taxon>Eubacteriales</taxon>
        <taxon>Symbiobacteriaceae</taxon>
        <taxon>Symbiobacterium</taxon>
    </lineage>
</organism>
<proteinExistence type="predicted"/>
<dbReference type="GO" id="GO:0015944">
    <property type="term" value="P:formate oxidation"/>
    <property type="evidence" value="ECO:0007669"/>
    <property type="project" value="TreeGrafter"/>
</dbReference>
<dbReference type="EMBL" id="LWLV01002659">
    <property type="protein sequence ID" value="OTA40137.1"/>
    <property type="molecule type" value="Genomic_DNA"/>
</dbReference>
<dbReference type="Pfam" id="PF01292">
    <property type="entry name" value="Ni_hydr_CYTB"/>
    <property type="match status" value="1"/>
</dbReference>
<feature type="non-terminal residue" evidence="8">
    <location>
        <position position="188"/>
    </location>
</feature>
<dbReference type="InterPro" id="IPR016174">
    <property type="entry name" value="Di-haem_cyt_TM"/>
</dbReference>
<feature type="transmembrane region" description="Helical" evidence="6">
    <location>
        <begin position="120"/>
        <end position="137"/>
    </location>
</feature>
<feature type="domain" description="Cytochrome b561 bacterial/Ni-hydrogenase" evidence="7">
    <location>
        <begin position="3"/>
        <end position="188"/>
    </location>
</feature>
<dbReference type="PANTHER" id="PTHR30074:SF5">
    <property type="entry name" value="FORMATE DEHYDROGENASE, NITRATE-INDUCIBLE, CYTOCHROME B556(FDN) SUBUNIT"/>
    <property type="match status" value="1"/>
</dbReference>
<keyword evidence="5 6" id="KW-0472">Membrane</keyword>
<dbReference type="Proteomes" id="UP000194267">
    <property type="component" value="Unassembled WGS sequence"/>
</dbReference>
<dbReference type="AlphaFoldDB" id="A0A1Y2T3D1"/>
<evidence type="ECO:0000256" key="4">
    <source>
        <dbReference type="ARBA" id="ARBA00022989"/>
    </source>
</evidence>
<protein>
    <submittedName>
        <fullName evidence="8">Formate dehydrogenase</fullName>
    </submittedName>
</protein>
<dbReference type="GO" id="GO:0005886">
    <property type="term" value="C:plasma membrane"/>
    <property type="evidence" value="ECO:0007669"/>
    <property type="project" value="UniProtKB-SubCell"/>
</dbReference>
<evidence type="ECO:0000256" key="3">
    <source>
        <dbReference type="ARBA" id="ARBA00022692"/>
    </source>
</evidence>
<gene>
    <name evidence="8" type="ORF">A6D92_23055</name>
</gene>
<evidence type="ECO:0000313" key="8">
    <source>
        <dbReference type="EMBL" id="OTA40137.1"/>
    </source>
</evidence>
<dbReference type="GO" id="GO:0036397">
    <property type="term" value="F:formate dehydrogenase (quinone) activity"/>
    <property type="evidence" value="ECO:0007669"/>
    <property type="project" value="TreeGrafter"/>
</dbReference>
<dbReference type="InterPro" id="IPR011577">
    <property type="entry name" value="Cyt_b561_bac/Ni-Hgenase"/>
</dbReference>
<keyword evidence="3 6" id="KW-0812">Transmembrane</keyword>
<dbReference type="Gene3D" id="1.20.950.20">
    <property type="entry name" value="Transmembrane di-heme cytochromes, Chain C"/>
    <property type="match status" value="1"/>
</dbReference>
<feature type="transmembrane region" description="Helical" evidence="6">
    <location>
        <begin position="52"/>
        <end position="69"/>
    </location>
</feature>
<evidence type="ECO:0000313" key="9">
    <source>
        <dbReference type="Proteomes" id="UP000194267"/>
    </source>
</evidence>
<dbReference type="GO" id="GO:0009061">
    <property type="term" value="P:anaerobic respiration"/>
    <property type="evidence" value="ECO:0007669"/>
    <property type="project" value="TreeGrafter"/>
</dbReference>
<keyword evidence="4 6" id="KW-1133">Transmembrane helix</keyword>
<dbReference type="GO" id="GO:0009326">
    <property type="term" value="C:formate dehydrogenase complex"/>
    <property type="evidence" value="ECO:0007669"/>
    <property type="project" value="TreeGrafter"/>
</dbReference>
<dbReference type="GO" id="GO:0022904">
    <property type="term" value="P:respiratory electron transport chain"/>
    <property type="evidence" value="ECO:0007669"/>
    <property type="project" value="InterPro"/>
</dbReference>
<evidence type="ECO:0000256" key="5">
    <source>
        <dbReference type="ARBA" id="ARBA00023136"/>
    </source>
</evidence>
<accession>A0A1Y2T3D1</accession>
<evidence type="ECO:0000256" key="6">
    <source>
        <dbReference type="SAM" id="Phobius"/>
    </source>
</evidence>
<evidence type="ECO:0000256" key="1">
    <source>
        <dbReference type="ARBA" id="ARBA00004651"/>
    </source>
</evidence>
<dbReference type="GO" id="GO:0009055">
    <property type="term" value="F:electron transfer activity"/>
    <property type="evidence" value="ECO:0007669"/>
    <property type="project" value="InterPro"/>
</dbReference>
<reference evidence="9" key="1">
    <citation type="submission" date="2016-04" db="EMBL/GenBank/DDBJ databases">
        <authorList>
            <person name="Antunes L.P."/>
            <person name="Martins L.F."/>
            <person name="Pereira R.V."/>
            <person name="Thomas A.M."/>
            <person name="Barbosa D."/>
            <person name="Nascimento L."/>
            <person name="Silva G.M."/>
            <person name="Condomitti G.W."/>
            <person name="Digiampietri L.A."/>
            <person name="Lombardi K.C."/>
            <person name="Ramos P.L."/>
            <person name="Quaggio R.B."/>
            <person name="Oliveira J.C."/>
            <person name="Pascon R.C."/>
            <person name="Cruz J.B."/>
            <person name="Silva A.M."/>
            <person name="Setubal J.C."/>
        </authorList>
    </citation>
    <scope>NUCLEOTIDE SEQUENCE [LARGE SCALE GENOMIC DNA]</scope>
</reference>
<keyword evidence="2" id="KW-1003">Cell membrane</keyword>
<feature type="transmembrane region" description="Helical" evidence="6">
    <location>
        <begin position="149"/>
        <end position="173"/>
    </location>
</feature>
<evidence type="ECO:0000259" key="7">
    <source>
        <dbReference type="Pfam" id="PF01292"/>
    </source>
</evidence>
<evidence type="ECO:0000256" key="2">
    <source>
        <dbReference type="ARBA" id="ARBA00022475"/>
    </source>
</evidence>
<dbReference type="SUPFAM" id="SSF81342">
    <property type="entry name" value="Transmembrane di-heme cytochromes"/>
    <property type="match status" value="1"/>
</dbReference>
<dbReference type="InterPro" id="IPR051817">
    <property type="entry name" value="FDH_cytochrome_b556_subunit"/>
</dbReference>
<comment type="subcellular location">
    <subcellularLocation>
        <location evidence="1">Cell membrane</location>
        <topology evidence="1">Multi-pass membrane protein</topology>
    </subcellularLocation>
</comment>
<dbReference type="PANTHER" id="PTHR30074">
    <property type="entry name" value="FORMATE DEHYDROGENASE, NITRATE-INDUCIBLE, CYTOCHROME B556 FDN SUBUNIT"/>
    <property type="match status" value="1"/>
</dbReference>